<name>A0A0B6Z201_9EUPU</name>
<dbReference type="Gene3D" id="2.60.60.20">
    <property type="entry name" value="PLAT/LH2 domain"/>
    <property type="match status" value="1"/>
</dbReference>
<dbReference type="PROSITE" id="PS50095">
    <property type="entry name" value="PLAT"/>
    <property type="match status" value="1"/>
</dbReference>
<gene>
    <name evidence="3" type="primary">ORF45676</name>
</gene>
<dbReference type="InterPro" id="IPR036392">
    <property type="entry name" value="PLAT/LH2_dom_sf"/>
</dbReference>
<organism evidence="3">
    <name type="scientific">Arion vulgaris</name>
    <dbReference type="NCBI Taxonomy" id="1028688"/>
    <lineage>
        <taxon>Eukaryota</taxon>
        <taxon>Metazoa</taxon>
        <taxon>Spiralia</taxon>
        <taxon>Lophotrochozoa</taxon>
        <taxon>Mollusca</taxon>
        <taxon>Gastropoda</taxon>
        <taxon>Heterobranchia</taxon>
        <taxon>Euthyneura</taxon>
        <taxon>Panpulmonata</taxon>
        <taxon>Eupulmonata</taxon>
        <taxon>Stylommatophora</taxon>
        <taxon>Helicina</taxon>
        <taxon>Arionoidea</taxon>
        <taxon>Arionidae</taxon>
        <taxon>Arion</taxon>
    </lineage>
</organism>
<feature type="domain" description="PLAT" evidence="2">
    <location>
        <begin position="1"/>
        <end position="79"/>
    </location>
</feature>
<protein>
    <recommendedName>
        <fullName evidence="2">PLAT domain-containing protein</fullName>
    </recommendedName>
</protein>
<dbReference type="SUPFAM" id="SSF49723">
    <property type="entry name" value="Lipase/lipooxygenase domain (PLAT/LH2 domain)"/>
    <property type="match status" value="1"/>
</dbReference>
<dbReference type="AlphaFoldDB" id="A0A0B6Z201"/>
<comment type="caution">
    <text evidence="1">Lacks conserved residue(s) required for the propagation of feature annotation.</text>
</comment>
<proteinExistence type="predicted"/>
<feature type="non-terminal residue" evidence="3">
    <location>
        <position position="1"/>
    </location>
</feature>
<dbReference type="EMBL" id="HACG01015754">
    <property type="protein sequence ID" value="CEK62619.1"/>
    <property type="molecule type" value="Transcribed_RNA"/>
</dbReference>
<feature type="non-terminal residue" evidence="3">
    <location>
        <position position="79"/>
    </location>
</feature>
<evidence type="ECO:0000313" key="3">
    <source>
        <dbReference type="EMBL" id="CEK62619.1"/>
    </source>
</evidence>
<accession>A0A0B6Z201</accession>
<dbReference type="InterPro" id="IPR001024">
    <property type="entry name" value="PLAT/LH2_dom"/>
</dbReference>
<evidence type="ECO:0000256" key="1">
    <source>
        <dbReference type="PROSITE-ProRule" id="PRU00152"/>
    </source>
</evidence>
<reference evidence="3" key="1">
    <citation type="submission" date="2014-12" db="EMBL/GenBank/DDBJ databases">
        <title>Insight into the proteome of Arion vulgaris.</title>
        <authorList>
            <person name="Aradska J."/>
            <person name="Bulat T."/>
            <person name="Smidak R."/>
            <person name="Sarate P."/>
            <person name="Gangsoo J."/>
            <person name="Sialana F."/>
            <person name="Bilban M."/>
            <person name="Lubec G."/>
        </authorList>
    </citation>
    <scope>NUCLEOTIDE SEQUENCE</scope>
    <source>
        <tissue evidence="3">Skin</tissue>
    </source>
</reference>
<evidence type="ECO:0000259" key="2">
    <source>
        <dbReference type="PROSITE" id="PS50095"/>
    </source>
</evidence>
<sequence>ATTDTSVYITIKGSQNILHKTRLSHGSATTKTFSFVQGSRDVFYVRSPTLGDLEILRIELEVPANHKKKCSWYCEKIEV</sequence>